<dbReference type="KEGG" id="gme:Gmet_2625"/>
<name>Q39SD0_GEOMG</name>
<reference evidence="1 2" key="2">
    <citation type="journal article" date="2009" name="BMC Microbiol.">
        <title>The genome sequence of Geobacter metallireducens: features of metabolism, physiology and regulation common and dissimilar to Geobacter sulfurreducens.</title>
        <authorList>
            <person name="Aklujkar M."/>
            <person name="Krushkal J."/>
            <person name="DiBartolo G."/>
            <person name="Lapidus A."/>
            <person name="Land M.L."/>
            <person name="Lovley D.R."/>
        </authorList>
    </citation>
    <scope>NUCLEOTIDE SEQUENCE [LARGE SCALE GENOMIC DNA]</scope>
    <source>
        <strain evidence="2">ATCC 53774 / DSM 7210 / GS-15</strain>
    </source>
</reference>
<dbReference type="Proteomes" id="UP000007073">
    <property type="component" value="Chromosome"/>
</dbReference>
<dbReference type="AlphaFoldDB" id="Q39SD0"/>
<sequence>MPSLASPCRSGMEPARPERFIGESIAPELPWASAQRGAAGETVSEGVVEEFPALPCLWLHFETPINRTPTMKTRTIIFPI</sequence>
<gene>
    <name evidence="1" type="ordered locus">Gmet_2625</name>
</gene>
<evidence type="ECO:0000313" key="2">
    <source>
        <dbReference type="Proteomes" id="UP000007073"/>
    </source>
</evidence>
<accession>Q39SD0</accession>
<dbReference type="STRING" id="269799.Gmet_2625"/>
<keyword evidence="2" id="KW-1185">Reference proteome</keyword>
<dbReference type="EMBL" id="CP000148">
    <property type="protein sequence ID" value="ABB32844.1"/>
    <property type="molecule type" value="Genomic_DNA"/>
</dbReference>
<dbReference type="HOGENOM" id="CLU_2584745_0_0_7"/>
<proteinExistence type="predicted"/>
<organism evidence="1 2">
    <name type="scientific">Geobacter metallireducens (strain ATCC 53774 / DSM 7210 / GS-15)</name>
    <dbReference type="NCBI Taxonomy" id="269799"/>
    <lineage>
        <taxon>Bacteria</taxon>
        <taxon>Pseudomonadati</taxon>
        <taxon>Thermodesulfobacteriota</taxon>
        <taxon>Desulfuromonadia</taxon>
        <taxon>Geobacterales</taxon>
        <taxon>Geobacteraceae</taxon>
        <taxon>Geobacter</taxon>
    </lineage>
</organism>
<evidence type="ECO:0000313" key="1">
    <source>
        <dbReference type="EMBL" id="ABB32844.1"/>
    </source>
</evidence>
<reference evidence="1 2" key="1">
    <citation type="submission" date="2005-10" db="EMBL/GenBank/DDBJ databases">
        <title>Complete sequence of Geobacter metallireducens GS-15.</title>
        <authorList>
            <consortium name="US DOE Joint Genome Institute"/>
            <person name="Copeland A."/>
            <person name="Lucas S."/>
            <person name="Lapidus A."/>
            <person name="Barry K."/>
            <person name="Detter J.C."/>
            <person name="Glavina T."/>
            <person name="Hammon N."/>
            <person name="Israni S."/>
            <person name="Pitluck S."/>
            <person name="Di Bartolo G."/>
            <person name="Chain P."/>
            <person name="Schmutz J."/>
            <person name="Larimer F."/>
            <person name="Land M."/>
            <person name="Kyrpides N."/>
            <person name="Ivanova N."/>
            <person name="Richardson P."/>
        </authorList>
    </citation>
    <scope>NUCLEOTIDE SEQUENCE [LARGE SCALE GENOMIC DNA]</scope>
    <source>
        <strain evidence="2">ATCC 53774 / DSM 7210 / GS-15</strain>
    </source>
</reference>
<protein>
    <submittedName>
        <fullName evidence="1">Uncharacterized protein</fullName>
    </submittedName>
</protein>